<dbReference type="SUPFAM" id="SSF111369">
    <property type="entry name" value="HlyD-like secretion proteins"/>
    <property type="match status" value="1"/>
</dbReference>
<dbReference type="InterPro" id="IPR006143">
    <property type="entry name" value="RND_pump_MFP"/>
</dbReference>
<dbReference type="NCBIfam" id="TIGR01730">
    <property type="entry name" value="RND_mfp"/>
    <property type="match status" value="1"/>
</dbReference>
<organism evidence="7 9">
    <name type="scientific">Francisella adeliensis</name>
    <dbReference type="NCBI Taxonomy" id="2007306"/>
    <lineage>
        <taxon>Bacteria</taxon>
        <taxon>Pseudomonadati</taxon>
        <taxon>Pseudomonadota</taxon>
        <taxon>Gammaproteobacteria</taxon>
        <taxon>Thiotrichales</taxon>
        <taxon>Francisellaceae</taxon>
        <taxon>Francisella</taxon>
    </lineage>
</organism>
<keyword evidence="10" id="KW-1185">Reference proteome</keyword>
<dbReference type="Proteomes" id="UP000251120">
    <property type="component" value="Chromosome"/>
</dbReference>
<evidence type="ECO:0000259" key="4">
    <source>
        <dbReference type="Pfam" id="PF25876"/>
    </source>
</evidence>
<evidence type="ECO:0000313" key="8">
    <source>
        <dbReference type="EMBL" id="QIW12700.1"/>
    </source>
</evidence>
<feature type="coiled-coil region" evidence="2">
    <location>
        <begin position="176"/>
        <end position="227"/>
    </location>
</feature>
<feature type="domain" description="CusB-like beta-barrel" evidence="6">
    <location>
        <begin position="267"/>
        <end position="341"/>
    </location>
</feature>
<keyword evidence="3" id="KW-0472">Membrane</keyword>
<gene>
    <name evidence="7" type="ORF">CDH04_08610</name>
    <name evidence="8" type="ORF">FZC43_08615</name>
</gene>
<name>A0A2Z4Y184_9GAMM</name>
<evidence type="ECO:0000256" key="3">
    <source>
        <dbReference type="SAM" id="Phobius"/>
    </source>
</evidence>
<dbReference type="PANTHER" id="PTHR30469:SF11">
    <property type="entry name" value="BLL4320 PROTEIN"/>
    <property type="match status" value="1"/>
</dbReference>
<dbReference type="PANTHER" id="PTHR30469">
    <property type="entry name" value="MULTIDRUG RESISTANCE PROTEIN MDTA"/>
    <property type="match status" value="1"/>
</dbReference>
<keyword evidence="2" id="KW-0175">Coiled coil</keyword>
<dbReference type="KEGG" id="fad:CDH04_08610"/>
<evidence type="ECO:0000313" key="9">
    <source>
        <dbReference type="Proteomes" id="UP000251120"/>
    </source>
</evidence>
<proteinExistence type="inferred from homology"/>
<dbReference type="OrthoDB" id="9806939at2"/>
<dbReference type="Pfam" id="PF25917">
    <property type="entry name" value="BSH_RND"/>
    <property type="match status" value="1"/>
</dbReference>
<dbReference type="Pfam" id="PF25876">
    <property type="entry name" value="HH_MFP_RND"/>
    <property type="match status" value="1"/>
</dbReference>
<comment type="similarity">
    <text evidence="1">Belongs to the membrane fusion protein (MFP) (TC 8.A.1) family.</text>
</comment>
<evidence type="ECO:0000259" key="5">
    <source>
        <dbReference type="Pfam" id="PF25917"/>
    </source>
</evidence>
<evidence type="ECO:0000256" key="2">
    <source>
        <dbReference type="SAM" id="Coils"/>
    </source>
</evidence>
<evidence type="ECO:0000313" key="7">
    <source>
        <dbReference type="EMBL" id="AXA34453.1"/>
    </source>
</evidence>
<dbReference type="Gene3D" id="2.40.420.20">
    <property type="match status" value="1"/>
</dbReference>
<dbReference type="Gene3D" id="2.40.50.100">
    <property type="match status" value="1"/>
</dbReference>
<protein>
    <submittedName>
        <fullName evidence="8">Efflux RND transporter periplasmic adaptor subunit</fullName>
    </submittedName>
    <submittedName>
        <fullName evidence="7">Efflux transporter periplasmic adaptor subunit</fullName>
    </submittedName>
</protein>
<feature type="domain" description="Multidrug resistance protein MdtA-like barrel-sandwich hybrid" evidence="5">
    <location>
        <begin position="137"/>
        <end position="262"/>
    </location>
</feature>
<reference evidence="7 9" key="1">
    <citation type="submission" date="2017-06" db="EMBL/GenBank/DDBJ databases">
        <title>Complete genome of Francisella adeliensis.</title>
        <authorList>
            <person name="Vallesi A."/>
            <person name="Sjodin A."/>
        </authorList>
    </citation>
    <scope>NUCLEOTIDE SEQUENCE [LARGE SCALE GENOMIC DNA]</scope>
    <source>
        <strain evidence="7 9">FDC440</strain>
    </source>
</reference>
<dbReference type="GO" id="GO:0015562">
    <property type="term" value="F:efflux transmembrane transporter activity"/>
    <property type="evidence" value="ECO:0007669"/>
    <property type="project" value="TreeGrafter"/>
</dbReference>
<feature type="transmembrane region" description="Helical" evidence="3">
    <location>
        <begin position="73"/>
        <end position="93"/>
    </location>
</feature>
<sequence>MNLEKIKKQLTSLNDKIHSSKKNYLIFIVITIAVAWFALGKLGISIAIVYFIFQTKFVKKQLPKFKNKNFASIAVIVATLALFGCIFGFAQFIQSMISHGMASYVPQPVAVTSSEVVKTDWKQTINTIGEAQSIQSTEISSQSGGIVSEIHFKGGQIVKKGDLLFKLDTSQLKANLEEALSKLKLAKLTNDRYNKLAGQRATSKESADKANSEYLSALAQVQNIESQIGFKEVRAPFDGKIGIRNISLGEYFNNGDSAATLTMLDPIFITFAVPQNKVSQIEVGQNIDFYSDSMPDKKFTAKITAINSFINSSNRSITVQATYKNPDRVIVPGMFLTVHVSLPDVKNSIVIPRNAISYSLYGQSVYTLTPEMEDGKPKKASYTSTESGSMKTVNTDKTLYKVGEENVDVLETRNNLALVKGLKEGLTIITSGQNKVHKGMNAVVNNSVKIDNNIYTQGPQ</sequence>
<keyword evidence="3" id="KW-1133">Transmembrane helix</keyword>
<dbReference type="GO" id="GO:1990281">
    <property type="term" value="C:efflux pump complex"/>
    <property type="evidence" value="ECO:0007669"/>
    <property type="project" value="TreeGrafter"/>
</dbReference>
<dbReference type="FunFam" id="2.40.30.170:FF:000010">
    <property type="entry name" value="Efflux RND transporter periplasmic adaptor subunit"/>
    <property type="match status" value="1"/>
</dbReference>
<dbReference type="InterPro" id="IPR058792">
    <property type="entry name" value="Beta-barrel_RND_2"/>
</dbReference>
<accession>A0A2Z4Y184</accession>
<dbReference type="EMBL" id="CP043424">
    <property type="protein sequence ID" value="QIW12700.1"/>
    <property type="molecule type" value="Genomic_DNA"/>
</dbReference>
<dbReference type="Gene3D" id="2.40.30.170">
    <property type="match status" value="1"/>
</dbReference>
<feature type="domain" description="Multidrug resistance protein MdtA-like alpha-helical hairpin" evidence="4">
    <location>
        <begin position="170"/>
        <end position="227"/>
    </location>
</feature>
<dbReference type="Proteomes" id="UP000681131">
    <property type="component" value="Chromosome"/>
</dbReference>
<dbReference type="RefSeq" id="WP_112870630.1">
    <property type="nucleotide sequence ID" value="NZ_CP021781.1"/>
</dbReference>
<dbReference type="AlphaFoldDB" id="A0A2Z4Y184"/>
<evidence type="ECO:0000259" key="6">
    <source>
        <dbReference type="Pfam" id="PF25954"/>
    </source>
</evidence>
<dbReference type="InterPro" id="IPR058625">
    <property type="entry name" value="MdtA-like_BSH"/>
</dbReference>
<dbReference type="InterPro" id="IPR058624">
    <property type="entry name" value="MdtA-like_HH"/>
</dbReference>
<evidence type="ECO:0000256" key="1">
    <source>
        <dbReference type="ARBA" id="ARBA00009477"/>
    </source>
</evidence>
<evidence type="ECO:0000313" key="10">
    <source>
        <dbReference type="Proteomes" id="UP000681131"/>
    </source>
</evidence>
<dbReference type="Gene3D" id="1.10.287.470">
    <property type="entry name" value="Helix hairpin bin"/>
    <property type="match status" value="1"/>
</dbReference>
<keyword evidence="3" id="KW-0812">Transmembrane</keyword>
<feature type="transmembrane region" description="Helical" evidence="3">
    <location>
        <begin position="24"/>
        <end position="53"/>
    </location>
</feature>
<dbReference type="Pfam" id="PF25954">
    <property type="entry name" value="Beta-barrel_RND_2"/>
    <property type="match status" value="1"/>
</dbReference>
<reference evidence="8 10" key="2">
    <citation type="submission" date="2019-08" db="EMBL/GenBank/DDBJ databases">
        <title>Complete genome sequences of Francisella adeliensis (FSC1325 and FSC1326).</title>
        <authorList>
            <person name="Ohrman C."/>
            <person name="Uneklint I."/>
            <person name="Vallesi A."/>
            <person name="Karlsson L."/>
            <person name="Sjodin A."/>
        </authorList>
    </citation>
    <scope>NUCLEOTIDE SEQUENCE [LARGE SCALE GENOMIC DNA]</scope>
    <source>
        <strain evidence="8 10">FSC1325</strain>
    </source>
</reference>
<dbReference type="EMBL" id="CP021781">
    <property type="protein sequence ID" value="AXA34453.1"/>
    <property type="molecule type" value="Genomic_DNA"/>
</dbReference>